<dbReference type="InterPro" id="IPR006182">
    <property type="entry name" value="FliF_N_dom"/>
</dbReference>
<dbReference type="PRINTS" id="PR01009">
    <property type="entry name" value="FLGMRINGFLIF"/>
</dbReference>
<keyword evidence="4" id="KW-1003">Cell membrane</keyword>
<feature type="transmembrane region" description="Helical" evidence="11">
    <location>
        <begin position="21"/>
        <end position="43"/>
    </location>
</feature>
<feature type="compositionally biased region" description="Polar residues" evidence="10">
    <location>
        <begin position="311"/>
        <end position="330"/>
    </location>
</feature>
<keyword evidence="8 9" id="KW-0975">Bacterial flagellum</keyword>
<dbReference type="InterPro" id="IPR000067">
    <property type="entry name" value="FlgMring_FliF"/>
</dbReference>
<dbReference type="PIRSF" id="PIRSF004862">
    <property type="entry name" value="FliF"/>
    <property type="match status" value="1"/>
</dbReference>
<protein>
    <recommendedName>
        <fullName evidence="9">Flagellar M-ring protein</fullName>
    </recommendedName>
</protein>
<dbReference type="Proteomes" id="UP000184310">
    <property type="component" value="Unassembled WGS sequence"/>
</dbReference>
<dbReference type="InterPro" id="IPR045851">
    <property type="entry name" value="AMP-bd_C_sf"/>
</dbReference>
<dbReference type="Pfam" id="PF08345">
    <property type="entry name" value="YscJ_FliF_C"/>
    <property type="match status" value="1"/>
</dbReference>
<dbReference type="InterPro" id="IPR013556">
    <property type="entry name" value="Flag_M-ring_C"/>
</dbReference>
<evidence type="ECO:0000256" key="1">
    <source>
        <dbReference type="ARBA" id="ARBA00004117"/>
    </source>
</evidence>
<keyword evidence="14" id="KW-0282">Flagellum</keyword>
<evidence type="ECO:0000259" key="12">
    <source>
        <dbReference type="Pfam" id="PF01514"/>
    </source>
</evidence>
<feature type="compositionally biased region" description="Low complexity" evidence="10">
    <location>
        <begin position="298"/>
        <end position="310"/>
    </location>
</feature>
<organism evidence="14 15">
    <name type="scientific">Clostridium cavendishii DSM 21758</name>
    <dbReference type="NCBI Taxonomy" id="1121302"/>
    <lineage>
        <taxon>Bacteria</taxon>
        <taxon>Bacillati</taxon>
        <taxon>Bacillota</taxon>
        <taxon>Clostridia</taxon>
        <taxon>Eubacteriales</taxon>
        <taxon>Clostridiaceae</taxon>
        <taxon>Clostridium</taxon>
    </lineage>
</organism>
<name>A0A1M6AW23_9CLOT</name>
<feature type="domain" description="Flagellar M-ring C-terminal" evidence="13">
    <location>
        <begin position="255"/>
        <end position="400"/>
    </location>
</feature>
<evidence type="ECO:0000256" key="7">
    <source>
        <dbReference type="ARBA" id="ARBA00023136"/>
    </source>
</evidence>
<keyword evidence="6 11" id="KW-1133">Transmembrane helix</keyword>
<dbReference type="AlphaFoldDB" id="A0A1M6AW23"/>
<evidence type="ECO:0000256" key="4">
    <source>
        <dbReference type="ARBA" id="ARBA00022475"/>
    </source>
</evidence>
<keyword evidence="14" id="KW-0969">Cilium</keyword>
<evidence type="ECO:0000256" key="11">
    <source>
        <dbReference type="SAM" id="Phobius"/>
    </source>
</evidence>
<feature type="domain" description="Flagellar M-ring N-terminal" evidence="12">
    <location>
        <begin position="45"/>
        <end position="216"/>
    </location>
</feature>
<dbReference type="PANTHER" id="PTHR30046">
    <property type="entry name" value="FLAGELLAR M-RING PROTEIN"/>
    <property type="match status" value="1"/>
</dbReference>
<dbReference type="PANTHER" id="PTHR30046:SF0">
    <property type="entry name" value="FLAGELLAR M-RING PROTEIN"/>
    <property type="match status" value="1"/>
</dbReference>
<dbReference type="GO" id="GO:0071973">
    <property type="term" value="P:bacterial-type flagellum-dependent cell motility"/>
    <property type="evidence" value="ECO:0007669"/>
    <property type="project" value="InterPro"/>
</dbReference>
<evidence type="ECO:0000256" key="10">
    <source>
        <dbReference type="SAM" id="MobiDB-lite"/>
    </source>
</evidence>
<evidence type="ECO:0000313" key="15">
    <source>
        <dbReference type="Proteomes" id="UP000184310"/>
    </source>
</evidence>
<keyword evidence="14" id="KW-0966">Cell projection</keyword>
<keyword evidence="15" id="KW-1185">Reference proteome</keyword>
<evidence type="ECO:0000256" key="6">
    <source>
        <dbReference type="ARBA" id="ARBA00022989"/>
    </source>
</evidence>
<accession>A0A1M6AW23</accession>
<dbReference type="Pfam" id="PF01514">
    <property type="entry name" value="YscJ_FliF"/>
    <property type="match status" value="1"/>
</dbReference>
<keyword evidence="7 11" id="KW-0472">Membrane</keyword>
<dbReference type="Gene3D" id="3.30.300.30">
    <property type="match status" value="1"/>
</dbReference>
<dbReference type="EMBL" id="FQZB01000003">
    <property type="protein sequence ID" value="SHI40518.1"/>
    <property type="molecule type" value="Genomic_DNA"/>
</dbReference>
<dbReference type="OrthoDB" id="9807026at2"/>
<feature type="transmembrane region" description="Helical" evidence="11">
    <location>
        <begin position="427"/>
        <end position="449"/>
    </location>
</feature>
<evidence type="ECO:0000256" key="8">
    <source>
        <dbReference type="ARBA" id="ARBA00023143"/>
    </source>
</evidence>
<dbReference type="GO" id="GO:0005886">
    <property type="term" value="C:plasma membrane"/>
    <property type="evidence" value="ECO:0007669"/>
    <property type="project" value="UniProtKB-SubCell"/>
</dbReference>
<evidence type="ECO:0000256" key="5">
    <source>
        <dbReference type="ARBA" id="ARBA00022692"/>
    </source>
</evidence>
<reference evidence="14 15" key="1">
    <citation type="submission" date="2016-11" db="EMBL/GenBank/DDBJ databases">
        <authorList>
            <person name="Jaros S."/>
            <person name="Januszkiewicz K."/>
            <person name="Wedrychowicz H."/>
        </authorList>
    </citation>
    <scope>NUCLEOTIDE SEQUENCE [LARGE SCALE GENOMIC DNA]</scope>
    <source>
        <strain evidence="14 15">DSM 21758</strain>
    </source>
</reference>
<evidence type="ECO:0000259" key="13">
    <source>
        <dbReference type="Pfam" id="PF08345"/>
    </source>
</evidence>
<dbReference type="InterPro" id="IPR043427">
    <property type="entry name" value="YscJ/FliF"/>
</dbReference>
<proteinExistence type="inferred from homology"/>
<dbReference type="GO" id="GO:0003774">
    <property type="term" value="F:cytoskeletal motor activity"/>
    <property type="evidence" value="ECO:0007669"/>
    <property type="project" value="InterPro"/>
</dbReference>
<comment type="function">
    <text evidence="9">The M ring may be actively involved in energy transduction.</text>
</comment>
<dbReference type="STRING" id="1121302.SAMN02745163_00189"/>
<dbReference type="RefSeq" id="WP_072984357.1">
    <property type="nucleotide sequence ID" value="NZ_FQZB01000003.1"/>
</dbReference>
<comment type="subcellular location">
    <subcellularLocation>
        <location evidence="1 9">Bacterial flagellum basal body</location>
    </subcellularLocation>
    <subcellularLocation>
        <location evidence="2">Cell membrane</location>
        <topology evidence="2">Multi-pass membrane protein</topology>
    </subcellularLocation>
</comment>
<feature type="region of interest" description="Disordered" evidence="10">
    <location>
        <begin position="290"/>
        <end position="338"/>
    </location>
</feature>
<dbReference type="NCBIfam" id="TIGR00206">
    <property type="entry name" value="fliF"/>
    <property type="match status" value="1"/>
</dbReference>
<evidence type="ECO:0000256" key="9">
    <source>
        <dbReference type="PIRNR" id="PIRNR004862"/>
    </source>
</evidence>
<evidence type="ECO:0000256" key="2">
    <source>
        <dbReference type="ARBA" id="ARBA00004651"/>
    </source>
</evidence>
<evidence type="ECO:0000256" key="3">
    <source>
        <dbReference type="ARBA" id="ARBA00007971"/>
    </source>
</evidence>
<sequence length="522" mass="57525">MDKLKEGFKKIKEKFKALSKGAKIAILVSFLAVIIAIITFVVYSNNNKYKILFSNLDPKDAQTITAKLKEQKVDMKINGNSIMVPKEQVDELRLSLASEVTSGSQGYELMDSGNSFGMTDEEFKIKKQRMQEGELEKTIKSFSQVENARVHETPATDSVFVKDKKPGKASVYLALKAGQKLTDDQVRSIVSLVSGATENIPKENIEVIDGNMNLLSKGLFDKTGDTQVSSSSVEKQQGLQQQYEQTLSDKVNELLVPVIGKDKVKATVNAVLDFDSKEKTQVVVDPNKVIKSQHTIKNNNSNSGGTNSQSPVDNNMSNTISNGTSTNQNVSEDDTTEYQIGQTETKTISAPGEVKRVTASVVVDGKLDDATTQAIKNIVGTAIGYKEDRGDSINVLGIAFDPAQKDAAQKELDQLNQETANAKKAELIKMVVAGVIALIVIIIVVIIIIKKRKPKQEEKEEHILDVVVNNNITPKEVKTFDPIDFDVQDEKSHLENEIKKYATDKPDQVADIIKSWMSESER</sequence>
<evidence type="ECO:0000313" key="14">
    <source>
        <dbReference type="EMBL" id="SHI40518.1"/>
    </source>
</evidence>
<dbReference type="GO" id="GO:0009431">
    <property type="term" value="C:bacterial-type flagellum basal body, MS ring"/>
    <property type="evidence" value="ECO:0007669"/>
    <property type="project" value="InterPro"/>
</dbReference>
<keyword evidence="5 11" id="KW-0812">Transmembrane</keyword>
<gene>
    <name evidence="14" type="ORF">SAMN02745163_00189</name>
</gene>
<comment type="similarity">
    <text evidence="3 9">Belongs to the FliF family.</text>
</comment>